<evidence type="ECO:0000256" key="3">
    <source>
        <dbReference type="ARBA" id="ARBA00023274"/>
    </source>
</evidence>
<dbReference type="GO" id="GO:0006412">
    <property type="term" value="P:translation"/>
    <property type="evidence" value="ECO:0007669"/>
    <property type="project" value="InterPro"/>
</dbReference>
<dbReference type="PIR" id="E90104">
    <property type="entry name" value="E90104"/>
</dbReference>
<dbReference type="Proteomes" id="UP000242167">
    <property type="component" value="Nucleomorph 2"/>
</dbReference>
<dbReference type="SUPFAM" id="SSF47060">
    <property type="entry name" value="S15/NS1 RNA-binding domain"/>
    <property type="match status" value="1"/>
</dbReference>
<dbReference type="GO" id="GO:0000428">
    <property type="term" value="C:DNA-directed RNA polymerase complex"/>
    <property type="evidence" value="ECO:0007669"/>
    <property type="project" value="UniProtKB-KW"/>
</dbReference>
<dbReference type="GeneID" id="857506"/>
<dbReference type="PANTHER" id="PTHR11885">
    <property type="entry name" value="RIBOSOMAL PROTEIN S15P/S13E"/>
    <property type="match status" value="1"/>
</dbReference>
<evidence type="ECO:0000313" key="7">
    <source>
        <dbReference type="Proteomes" id="UP000242167"/>
    </source>
</evidence>
<reference evidence="6 7" key="1">
    <citation type="journal article" date="2001" name="Nature">
        <title>The highly reduced genome of an enslaved algal nucleus.</title>
        <authorList>
            <person name="Douglas S."/>
            <person name="Zauner S."/>
            <person name="Fraunholz M."/>
            <person name="Beaton M."/>
            <person name="Penny S."/>
            <person name="Deng L."/>
            <person name="Wu X."/>
            <person name="Reith M."/>
            <person name="Cavalier-Smith T."/>
            <person name="Maier U."/>
        </authorList>
    </citation>
    <scope>NUCLEOTIDE SEQUENCE [LARGE SCALE GENOMIC DNA]</scope>
</reference>
<dbReference type="EMBL" id="AJ010592">
    <property type="protein sequence ID" value="CAC26981.1"/>
    <property type="molecule type" value="Genomic_DNA"/>
</dbReference>
<dbReference type="GO" id="GO:0022627">
    <property type="term" value="C:cytosolic small ribosomal subunit"/>
    <property type="evidence" value="ECO:0007669"/>
    <property type="project" value="TreeGrafter"/>
</dbReference>
<evidence type="ECO:0000313" key="6">
    <source>
        <dbReference type="EMBL" id="CAC26981.1"/>
    </source>
</evidence>
<dbReference type="SMART" id="SM01387">
    <property type="entry name" value="Ribosomal_S15"/>
    <property type="match status" value="1"/>
</dbReference>
<dbReference type="RefSeq" id="XP_001713197.1">
    <property type="nucleotide sequence ID" value="XM_001713145.1"/>
</dbReference>
<keyword evidence="2 4" id="KW-0689">Ribosomal protein</keyword>
<dbReference type="GO" id="GO:0003735">
    <property type="term" value="F:structural constituent of ribosome"/>
    <property type="evidence" value="ECO:0007669"/>
    <property type="project" value="InterPro"/>
</dbReference>
<dbReference type="InterPro" id="IPR009068">
    <property type="entry name" value="uS15_NS1_RNA-bd_sf"/>
</dbReference>
<comment type="similarity">
    <text evidence="1 4">Belongs to the universal ribosomal protein uS15 family.</text>
</comment>
<accession>Q9AW88</accession>
<feature type="domain" description="Small ribosomal subunit protein uS15 N-terminal" evidence="5">
    <location>
        <begin position="1"/>
        <end position="57"/>
    </location>
</feature>
<gene>
    <name evidence="6" type="primary">rps13</name>
</gene>
<dbReference type="InterPro" id="IPR012606">
    <property type="entry name" value="Ribosomal_uS15_N"/>
</dbReference>
<dbReference type="NCBIfam" id="NF006331">
    <property type="entry name" value="PRK08561.1"/>
    <property type="match status" value="1"/>
</dbReference>
<dbReference type="FunFam" id="4.10.860.130:FF:000001">
    <property type="entry name" value="40S ribosomal protein S13"/>
    <property type="match status" value="1"/>
</dbReference>
<evidence type="ECO:0000256" key="4">
    <source>
        <dbReference type="RuleBase" id="RU003919"/>
    </source>
</evidence>
<dbReference type="CDD" id="cd00353">
    <property type="entry name" value="Ribosomal_S15p_S13e"/>
    <property type="match status" value="1"/>
</dbReference>
<dbReference type="Gene3D" id="4.10.860.130">
    <property type="match status" value="1"/>
</dbReference>
<dbReference type="PANTHER" id="PTHR11885:SF6">
    <property type="entry name" value="SMALL RIBOSOMAL SUBUNIT PROTEIN US15"/>
    <property type="match status" value="1"/>
</dbReference>
<organism evidence="6 7">
    <name type="scientific">Guillardia theta</name>
    <name type="common">Cryptophyte</name>
    <name type="synonym">Cryptomonas phi</name>
    <dbReference type="NCBI Taxonomy" id="55529"/>
    <lineage>
        <taxon>Eukaryota</taxon>
        <taxon>Cryptophyceae</taxon>
        <taxon>Pyrenomonadales</taxon>
        <taxon>Geminigeraceae</taxon>
        <taxon>Guillardia</taxon>
    </lineage>
</organism>
<dbReference type="PROSITE" id="PS00362">
    <property type="entry name" value="RIBOSOMAL_S15"/>
    <property type="match status" value="1"/>
</dbReference>
<dbReference type="AlphaFoldDB" id="Q9AW88"/>
<sequence length="147" mass="17036">MIGKRKGIASSLIPFERNAPLWVKDSKEKINEIICNLAKKGLVPSQIGSYLRDSAGIPLVKNIAGRNIVKILKKNGLNPEIPEDLFFLIKKAINIKKHLERNKKDKDSKFRLILTESKIHRLSRYYKRIQRIPINWRFDSSMSLKQN</sequence>
<evidence type="ECO:0000256" key="2">
    <source>
        <dbReference type="ARBA" id="ARBA00022980"/>
    </source>
</evidence>
<dbReference type="SMART" id="SM01386">
    <property type="entry name" value="Ribosomal_S13_N"/>
    <property type="match status" value="1"/>
</dbReference>
<dbReference type="FunFam" id="1.10.287.10:FF:000003">
    <property type="entry name" value="40S ribosomal protein S13"/>
    <property type="match status" value="1"/>
</dbReference>
<proteinExistence type="inferred from homology"/>
<dbReference type="GO" id="GO:0005730">
    <property type="term" value="C:nucleolus"/>
    <property type="evidence" value="ECO:0007669"/>
    <property type="project" value="TreeGrafter"/>
</dbReference>
<dbReference type="Pfam" id="PF00312">
    <property type="entry name" value="Ribosomal_S15"/>
    <property type="match status" value="1"/>
</dbReference>
<dbReference type="GO" id="GO:0070181">
    <property type="term" value="F:small ribosomal subunit rRNA binding"/>
    <property type="evidence" value="ECO:0007669"/>
    <property type="project" value="TreeGrafter"/>
</dbReference>
<dbReference type="Pfam" id="PF08069">
    <property type="entry name" value="Ribosomal_S13_N"/>
    <property type="match status" value="1"/>
</dbReference>
<dbReference type="InterPro" id="IPR023029">
    <property type="entry name" value="Ribosomal_uS15_arc_euk"/>
</dbReference>
<keyword evidence="3 4" id="KW-0687">Ribonucleoprotein</keyword>
<evidence type="ECO:0000256" key="1">
    <source>
        <dbReference type="ARBA" id="ARBA00008434"/>
    </source>
</evidence>
<dbReference type="InterPro" id="IPR000589">
    <property type="entry name" value="Ribosomal_uS15"/>
</dbReference>
<dbReference type="Gene3D" id="1.10.287.10">
    <property type="entry name" value="S15/NS1, RNA-binding"/>
    <property type="match status" value="1"/>
</dbReference>
<protein>
    <submittedName>
        <fullName evidence="6">40S ribosomal protein S13</fullName>
    </submittedName>
</protein>
<name>Q9AW88_GUITH</name>
<evidence type="ECO:0000259" key="5">
    <source>
        <dbReference type="SMART" id="SM01386"/>
    </source>
</evidence>